<dbReference type="AlphaFoldDB" id="A0A0A8K6S7"/>
<dbReference type="STRING" id="1384459.GL4_3194"/>
<dbReference type="PANTHER" id="PTHR34595:SF2">
    <property type="entry name" value="BLR2978 PROTEIN"/>
    <property type="match status" value="1"/>
</dbReference>
<gene>
    <name evidence="4" type="ORF">GL4_3194</name>
</gene>
<dbReference type="Pfam" id="PF14403">
    <property type="entry name" value="CP_ATPgrasp_2"/>
    <property type="match status" value="1"/>
</dbReference>
<protein>
    <submittedName>
        <fullName evidence="4">Protein containing domains DUF404, DUF407, DUF403</fullName>
    </submittedName>
</protein>
<dbReference type="Gene3D" id="3.40.50.11290">
    <property type="match status" value="1"/>
</dbReference>
<evidence type="ECO:0000259" key="3">
    <source>
        <dbReference type="Pfam" id="PF14403"/>
    </source>
</evidence>
<reference evidence="4 5" key="1">
    <citation type="submission" date="2014-09" db="EMBL/GenBank/DDBJ databases">
        <title>Genome sequencing of Methyloceanibacter caenitepidi Gela4.</title>
        <authorList>
            <person name="Takeuchi M."/>
            <person name="Susumu S."/>
            <person name="Kamagata Y."/>
            <person name="Oshima K."/>
            <person name="Hattori M."/>
            <person name="Iwasaki W."/>
        </authorList>
    </citation>
    <scope>NUCLEOTIDE SEQUENCE [LARGE SCALE GENOMIC DNA]</scope>
    <source>
        <strain evidence="4 5">Gela4</strain>
    </source>
</reference>
<feature type="region of interest" description="Disordered" evidence="1">
    <location>
        <begin position="1"/>
        <end position="21"/>
    </location>
</feature>
<accession>A0A0A8K6S7</accession>
<keyword evidence="5" id="KW-1185">Reference proteome</keyword>
<evidence type="ECO:0000313" key="4">
    <source>
        <dbReference type="EMBL" id="BAQ18625.1"/>
    </source>
</evidence>
<dbReference type="InterPro" id="IPR051680">
    <property type="entry name" value="ATP-dep_Glu-Cys_Ligase-2"/>
</dbReference>
<dbReference type="HOGENOM" id="CLU_013951_0_0_5"/>
<sequence>MDQTLPKTAEGESPQQAWYDDYAPLPGVPDELIGPDGRPRAAWLNFIRQLSTDERSLAAVDRHLQDIGVSYRVYGEARERNWPMSRLPLLIEEEEWTAIAAGITQRAGLIESMLADVYGPGELVHDGVVPAALIAGSSEFVRPLAGVSPPGGRWLRFYAADLGRGPDGRWWVLSDRAQAPSGLGYALENRLVMSRALPTGYRRMNVCRLAPFFSDFRSSLVDAAPGAEPRICLLTPGPYSQTYFEQAYLARYLGFLLVEGDDLVVHDAMTHVRTIAGPKRADAIWRFVDSNYVDPIELNGQSRLGIPGLISALRHGGTVVANMPGCGIAESRAIMSIMPSLASKLIDQELALPNIATWWCGDPRSKRHVLDNFDDMAISGALFGQMSLLQGELSTVPGTLDEAGRADLREAVERRGMDYVGQEVVQLSTTPVWEGDRLVPRPFVLRVFAAATENGWQIMPGGFCRISADTDARAISMGVGVQSADVWVLSSKPVAPESLLSAGEDIHIQRVFSNIPSRAADNLYWYGRYLERAEATLRVVRCLCVRSIDMDVLSGNVPETIEKLTHLLVAWGAIAPERKGSSPLEVARHALADDSAYGSGLAGIRLARNASSVIRERISIDASRLSRQIDAHFPSLDALPSEADVLDAADKALEGLAALSGLTQESMNRDAGWRFLDIGRRIERAILTCRIARTFIEDEATAEDLEVMLDLVDSQITYRSRYMTGVALAPVRDMVMLDPYNPRSISFQLSAIRDHLAILPTLRNDGVPEEPQGIASILATELEMAKANEIDKQAILAFEQRILQLAEAIAVRYFPRRQKVSVAAETSSLS</sequence>
<dbReference type="InterPro" id="IPR007296">
    <property type="entry name" value="DUF403"/>
</dbReference>
<organism evidence="4 5">
    <name type="scientific">Methyloceanibacter caenitepidi</name>
    <dbReference type="NCBI Taxonomy" id="1384459"/>
    <lineage>
        <taxon>Bacteria</taxon>
        <taxon>Pseudomonadati</taxon>
        <taxon>Pseudomonadota</taxon>
        <taxon>Alphaproteobacteria</taxon>
        <taxon>Hyphomicrobiales</taxon>
        <taxon>Hyphomicrobiaceae</taxon>
        <taxon>Methyloceanibacter</taxon>
    </lineage>
</organism>
<dbReference type="Pfam" id="PF04168">
    <property type="entry name" value="Alpha-E"/>
    <property type="match status" value="1"/>
</dbReference>
<evidence type="ECO:0000256" key="1">
    <source>
        <dbReference type="SAM" id="MobiDB-lite"/>
    </source>
</evidence>
<dbReference type="EMBL" id="AP014648">
    <property type="protein sequence ID" value="BAQ18625.1"/>
    <property type="molecule type" value="Genomic_DNA"/>
</dbReference>
<evidence type="ECO:0000259" key="2">
    <source>
        <dbReference type="Pfam" id="PF04168"/>
    </source>
</evidence>
<proteinExistence type="predicted"/>
<dbReference type="KEGG" id="mcg:GL4_3194"/>
<feature type="domain" description="DUF403" evidence="2">
    <location>
        <begin position="516"/>
        <end position="814"/>
    </location>
</feature>
<feature type="domain" description="Circularly permuted ATP-grasp type 2" evidence="3">
    <location>
        <begin position="88"/>
        <end position="466"/>
    </location>
</feature>
<dbReference type="OrthoDB" id="9804079at2"/>
<dbReference type="PANTHER" id="PTHR34595">
    <property type="entry name" value="BLR5612 PROTEIN"/>
    <property type="match status" value="1"/>
</dbReference>
<name>A0A0A8K6S7_9HYPH</name>
<dbReference type="SUPFAM" id="SSF56059">
    <property type="entry name" value="Glutathione synthetase ATP-binding domain-like"/>
    <property type="match status" value="1"/>
</dbReference>
<dbReference type="Proteomes" id="UP000031643">
    <property type="component" value="Chromosome"/>
</dbReference>
<evidence type="ECO:0000313" key="5">
    <source>
        <dbReference type="Proteomes" id="UP000031643"/>
    </source>
</evidence>
<dbReference type="InterPro" id="IPR025841">
    <property type="entry name" value="CP_ATPgrasp_2"/>
</dbReference>
<dbReference type="RefSeq" id="WP_045368871.1">
    <property type="nucleotide sequence ID" value="NZ_AP014648.1"/>
</dbReference>